<comment type="caution">
    <text evidence="1">The sequence shown here is derived from an EMBL/GenBank/DDBJ whole genome shotgun (WGS) entry which is preliminary data.</text>
</comment>
<sequence length="351" mass="38680">MVKLNLDQIWFEVDDVPLKWNLPIGTLYDMTTIGIENNDLKQRDSVWHVVVKFGSFGDVGIDGGLAKYPYDYVIPVELNEHLSKVLSMRVSAESKFSVAGGRLSSPRSRDGTPGSSGSGSIRRKSSSSGVKGNSSRNDDEINIEEVDLLADDTLISETVDSFLKSYWMNQLKEVCFIINGSSNKFLSFANLETQHFYKSATTPFSTTTEQSQYLQFNNYFKRITPTRSSEIRNIPIKIYLPLLNRVLQPSLTTLSHISPMSPSSSNNGGWSQVTLGQLLQTMIPDLFPSNLMCTVAYPVSHGVILPLGSPVVELFSLMRFFDGFLHISVKMIGKSSSGSGGISGLSLFGMG</sequence>
<reference evidence="1" key="1">
    <citation type="submission" date="2023-04" db="EMBL/GenBank/DDBJ databases">
        <title>Ambrosiozyma monospora NBRC 10751.</title>
        <authorList>
            <person name="Ichikawa N."/>
            <person name="Sato H."/>
            <person name="Tonouchi N."/>
        </authorList>
    </citation>
    <scope>NUCLEOTIDE SEQUENCE</scope>
    <source>
        <strain evidence="1">NBRC 10751</strain>
    </source>
</reference>
<keyword evidence="2" id="KW-1185">Reference proteome</keyword>
<gene>
    <name evidence="1" type="ORF">Amon02_000930700</name>
</gene>
<evidence type="ECO:0000313" key="2">
    <source>
        <dbReference type="Proteomes" id="UP001165064"/>
    </source>
</evidence>
<protein>
    <submittedName>
        <fullName evidence="1">Unnamed protein product</fullName>
    </submittedName>
</protein>
<dbReference type="Proteomes" id="UP001165064">
    <property type="component" value="Unassembled WGS sequence"/>
</dbReference>
<evidence type="ECO:0000313" key="1">
    <source>
        <dbReference type="EMBL" id="GME93372.1"/>
    </source>
</evidence>
<accession>A0ACB5TRI2</accession>
<proteinExistence type="predicted"/>
<organism evidence="1 2">
    <name type="scientific">Ambrosiozyma monospora</name>
    <name type="common">Yeast</name>
    <name type="synonym">Endomycopsis monosporus</name>
    <dbReference type="NCBI Taxonomy" id="43982"/>
    <lineage>
        <taxon>Eukaryota</taxon>
        <taxon>Fungi</taxon>
        <taxon>Dikarya</taxon>
        <taxon>Ascomycota</taxon>
        <taxon>Saccharomycotina</taxon>
        <taxon>Pichiomycetes</taxon>
        <taxon>Pichiales</taxon>
        <taxon>Pichiaceae</taxon>
        <taxon>Ambrosiozyma</taxon>
    </lineage>
</organism>
<dbReference type="EMBL" id="BSXS01008701">
    <property type="protein sequence ID" value="GME93372.1"/>
    <property type="molecule type" value="Genomic_DNA"/>
</dbReference>
<name>A0ACB5TRI2_AMBMO</name>